<dbReference type="Pfam" id="PF16473">
    <property type="entry name" value="Rv2179c-like"/>
    <property type="match status" value="1"/>
</dbReference>
<dbReference type="InterPro" id="IPR033390">
    <property type="entry name" value="Rv2179c-like"/>
</dbReference>
<protein>
    <recommendedName>
        <fullName evidence="1">3'-5' exoribonuclease Rv2179c-like domain-containing protein</fullName>
    </recommendedName>
</protein>
<dbReference type="SUPFAM" id="SSF53098">
    <property type="entry name" value="Ribonuclease H-like"/>
    <property type="match status" value="1"/>
</dbReference>
<reference evidence="2" key="1">
    <citation type="journal article" date="2014" name="Int. J. Syst. Evol. Microbiol.">
        <title>Complete genome sequence of Corynebacterium casei LMG S-19264T (=DSM 44701T), isolated from a smear-ripened cheese.</title>
        <authorList>
            <consortium name="US DOE Joint Genome Institute (JGI-PGF)"/>
            <person name="Walter F."/>
            <person name="Albersmeier A."/>
            <person name="Kalinowski J."/>
            <person name="Ruckert C."/>
        </authorList>
    </citation>
    <scope>NUCLEOTIDE SEQUENCE</scope>
    <source>
        <strain evidence="2">JCM 31311</strain>
    </source>
</reference>
<organism evidence="2 3">
    <name type="scientific">Deinococcus ruber</name>
    <dbReference type="NCBI Taxonomy" id="1848197"/>
    <lineage>
        <taxon>Bacteria</taxon>
        <taxon>Thermotogati</taxon>
        <taxon>Deinococcota</taxon>
        <taxon>Deinococci</taxon>
        <taxon>Deinococcales</taxon>
        <taxon>Deinococcaceae</taxon>
        <taxon>Deinococcus</taxon>
    </lineage>
</organism>
<dbReference type="InterPro" id="IPR036397">
    <property type="entry name" value="RNaseH_sf"/>
</dbReference>
<gene>
    <name evidence="2" type="ORF">GCM10008957_54020</name>
</gene>
<evidence type="ECO:0000313" key="2">
    <source>
        <dbReference type="EMBL" id="GGR37917.1"/>
    </source>
</evidence>
<dbReference type="Proteomes" id="UP000603865">
    <property type="component" value="Unassembled WGS sequence"/>
</dbReference>
<name>A0A918KWV5_9DEIO</name>
<proteinExistence type="predicted"/>
<sequence length="191" mass="21165">MSGQRQVHALVDLETLSSRPNAALIEIGAVLFDPERLEILGSFQTFVDARSSKAAGGDVLFGTLRWWLRQSLAAQQHQREGQRGAPPEHEALAALTAFLRGSAGPDVRVRVWALGASFDLPILDAAYRRHGLTPAWVYPTHRCARTLLHLLPKEQWLPPEPGLVAHCALPDALRDTRQLLHVARTLKLTLR</sequence>
<dbReference type="InterPro" id="IPR012337">
    <property type="entry name" value="RNaseH-like_sf"/>
</dbReference>
<evidence type="ECO:0000259" key="1">
    <source>
        <dbReference type="Pfam" id="PF16473"/>
    </source>
</evidence>
<dbReference type="Gene3D" id="3.30.420.10">
    <property type="entry name" value="Ribonuclease H-like superfamily/Ribonuclease H"/>
    <property type="match status" value="1"/>
</dbReference>
<evidence type="ECO:0000313" key="3">
    <source>
        <dbReference type="Proteomes" id="UP000603865"/>
    </source>
</evidence>
<accession>A0A918KWV5</accession>
<keyword evidence="3" id="KW-1185">Reference proteome</keyword>
<comment type="caution">
    <text evidence="2">The sequence shown here is derived from an EMBL/GenBank/DDBJ whole genome shotgun (WGS) entry which is preliminary data.</text>
</comment>
<reference evidence="2" key="2">
    <citation type="submission" date="2020-09" db="EMBL/GenBank/DDBJ databases">
        <authorList>
            <person name="Sun Q."/>
            <person name="Ohkuma M."/>
        </authorList>
    </citation>
    <scope>NUCLEOTIDE SEQUENCE</scope>
    <source>
        <strain evidence="2">JCM 31311</strain>
    </source>
</reference>
<dbReference type="RefSeq" id="WP_189093638.1">
    <property type="nucleotide sequence ID" value="NZ_BMQL01000082.1"/>
</dbReference>
<dbReference type="EMBL" id="BMQL01000082">
    <property type="protein sequence ID" value="GGR37917.1"/>
    <property type="molecule type" value="Genomic_DNA"/>
</dbReference>
<dbReference type="GO" id="GO:0003676">
    <property type="term" value="F:nucleic acid binding"/>
    <property type="evidence" value="ECO:0007669"/>
    <property type="project" value="InterPro"/>
</dbReference>
<feature type="domain" description="3'-5' exoribonuclease Rv2179c-like" evidence="1">
    <location>
        <begin position="8"/>
        <end position="175"/>
    </location>
</feature>
<dbReference type="AlphaFoldDB" id="A0A918KWV5"/>